<evidence type="ECO:0000313" key="2">
    <source>
        <dbReference type="Proteomes" id="UP000300879"/>
    </source>
</evidence>
<keyword evidence="2" id="KW-1185">Reference proteome</keyword>
<accession>A0A4P8XG00</accession>
<reference evidence="1 2" key="1">
    <citation type="submission" date="2019-05" db="EMBL/GenBank/DDBJ databases">
        <authorList>
            <person name="Chen C."/>
        </authorList>
    </citation>
    <scope>NUCLEOTIDE SEQUENCE [LARGE SCALE GENOMIC DNA]</scope>
    <source>
        <strain evidence="1 2">HB172198</strain>
    </source>
</reference>
<protein>
    <submittedName>
        <fullName evidence="1">Uncharacterized protein</fullName>
    </submittedName>
</protein>
<dbReference type="AlphaFoldDB" id="A0A4P8XG00"/>
<dbReference type="EMBL" id="CP040396">
    <property type="protein sequence ID" value="QCT01387.1"/>
    <property type="molecule type" value="Genomic_DNA"/>
</dbReference>
<sequence>MILNTSLLEATAEEYAKIQEEYELKKIFGSKCNKKSKGRL</sequence>
<evidence type="ECO:0000313" key="1">
    <source>
        <dbReference type="EMBL" id="QCT01387.1"/>
    </source>
</evidence>
<dbReference type="KEGG" id="palo:E6C60_0665"/>
<dbReference type="Proteomes" id="UP000300879">
    <property type="component" value="Chromosome"/>
</dbReference>
<proteinExistence type="predicted"/>
<gene>
    <name evidence="1" type="ORF">E6C60_0665</name>
</gene>
<name>A0A4P8XG00_9BACL</name>
<organism evidence="1 2">
    <name type="scientific">Paenibacillus algicola</name>
    <dbReference type="NCBI Taxonomy" id="2565926"/>
    <lineage>
        <taxon>Bacteria</taxon>
        <taxon>Bacillati</taxon>
        <taxon>Bacillota</taxon>
        <taxon>Bacilli</taxon>
        <taxon>Bacillales</taxon>
        <taxon>Paenibacillaceae</taxon>
        <taxon>Paenibacillus</taxon>
    </lineage>
</organism>